<dbReference type="PANTHER" id="PTHR23319:SF4">
    <property type="entry name" value="GRAM DOMAIN CONTAINING 1B, ISOFORM E"/>
    <property type="match status" value="1"/>
</dbReference>
<dbReference type="Pfam" id="PF02893">
    <property type="entry name" value="GRAM"/>
    <property type="match status" value="1"/>
</dbReference>
<dbReference type="InterPro" id="IPR011993">
    <property type="entry name" value="PH-like_dom_sf"/>
</dbReference>
<dbReference type="GO" id="GO:0015485">
    <property type="term" value="F:cholesterol binding"/>
    <property type="evidence" value="ECO:0007669"/>
    <property type="project" value="TreeGrafter"/>
</dbReference>
<dbReference type="GO" id="GO:0005886">
    <property type="term" value="C:plasma membrane"/>
    <property type="evidence" value="ECO:0007669"/>
    <property type="project" value="TreeGrafter"/>
</dbReference>
<organism evidence="2">
    <name type="scientific">Hydatigena taeniaeformis</name>
    <name type="common">Feline tapeworm</name>
    <name type="synonym">Taenia taeniaeformis</name>
    <dbReference type="NCBI Taxonomy" id="6205"/>
    <lineage>
        <taxon>Eukaryota</taxon>
        <taxon>Metazoa</taxon>
        <taxon>Spiralia</taxon>
        <taxon>Lophotrochozoa</taxon>
        <taxon>Platyhelminthes</taxon>
        <taxon>Cestoda</taxon>
        <taxon>Eucestoda</taxon>
        <taxon>Cyclophyllidea</taxon>
        <taxon>Taeniidae</taxon>
        <taxon>Hydatigera</taxon>
    </lineage>
</organism>
<dbReference type="GO" id="GO:0005789">
    <property type="term" value="C:endoplasmic reticulum membrane"/>
    <property type="evidence" value="ECO:0007669"/>
    <property type="project" value="TreeGrafter"/>
</dbReference>
<name>A0A0R3XAJ5_HYDTA</name>
<dbReference type="WBParaSite" id="TTAC_0001057201-mRNA-1">
    <property type="protein sequence ID" value="TTAC_0001057201-mRNA-1"/>
    <property type="gene ID" value="TTAC_0001057201"/>
</dbReference>
<dbReference type="PANTHER" id="PTHR23319">
    <property type="entry name" value="GRAM DOMAIN CONTAINING 1B, ISOFORM E"/>
    <property type="match status" value="1"/>
</dbReference>
<protein>
    <submittedName>
        <fullName evidence="2">GRAM domain-containing protein</fullName>
    </submittedName>
</protein>
<reference evidence="2" key="1">
    <citation type="submission" date="2017-02" db="UniProtKB">
        <authorList>
            <consortium name="WormBaseParasite"/>
        </authorList>
    </citation>
    <scope>IDENTIFICATION</scope>
</reference>
<proteinExistence type="predicted"/>
<dbReference type="STRING" id="6205.A0A0R3XAJ5"/>
<sequence>LGRMYITEKWICFYSKIIYELKLHISVDDVQTVSKAKTARLIPNAIQITLKSNNERYFFTSFASRERTFAILKKVCENSRNGGVSSSNFLVYESSFVVGTCRDSFKFVGSKILFRVIKGQFYLDNWSVTCSDLLSLLMQITSAYGL</sequence>
<evidence type="ECO:0000313" key="2">
    <source>
        <dbReference type="WBParaSite" id="TTAC_0001057201-mRNA-1"/>
    </source>
</evidence>
<dbReference type="Gene3D" id="2.30.29.30">
    <property type="entry name" value="Pleckstrin-homology domain (PH domain)/Phosphotyrosine-binding domain (PTB)"/>
    <property type="match status" value="1"/>
</dbReference>
<dbReference type="InterPro" id="IPR051482">
    <property type="entry name" value="Cholesterol_transport"/>
</dbReference>
<dbReference type="GO" id="GO:0032366">
    <property type="term" value="P:intracellular sterol transport"/>
    <property type="evidence" value="ECO:0007669"/>
    <property type="project" value="TreeGrafter"/>
</dbReference>
<feature type="domain" description="GRAM" evidence="1">
    <location>
        <begin position="2"/>
        <end position="78"/>
    </location>
</feature>
<dbReference type="InterPro" id="IPR004182">
    <property type="entry name" value="GRAM"/>
</dbReference>
<evidence type="ECO:0000259" key="1">
    <source>
        <dbReference type="Pfam" id="PF02893"/>
    </source>
</evidence>
<dbReference type="GO" id="GO:0120020">
    <property type="term" value="F:cholesterol transfer activity"/>
    <property type="evidence" value="ECO:0007669"/>
    <property type="project" value="TreeGrafter"/>
</dbReference>
<dbReference type="AlphaFoldDB" id="A0A0R3XAJ5"/>
<dbReference type="GO" id="GO:0140268">
    <property type="term" value="C:endoplasmic reticulum-plasma membrane contact site"/>
    <property type="evidence" value="ECO:0007669"/>
    <property type="project" value="TreeGrafter"/>
</dbReference>
<accession>A0A0R3XAJ5</accession>